<reference evidence="2" key="2">
    <citation type="submission" date="2023-05" db="EMBL/GenBank/DDBJ databases">
        <authorList>
            <consortium name="Lawrence Berkeley National Laboratory"/>
            <person name="Steindorff A."/>
            <person name="Hensen N."/>
            <person name="Bonometti L."/>
            <person name="Westerberg I."/>
            <person name="Brannstrom I.O."/>
            <person name="Guillou S."/>
            <person name="Cros-Aarteil S."/>
            <person name="Calhoun S."/>
            <person name="Haridas S."/>
            <person name="Kuo A."/>
            <person name="Mondo S."/>
            <person name="Pangilinan J."/>
            <person name="Riley R."/>
            <person name="Labutti K."/>
            <person name="Andreopoulos B."/>
            <person name="Lipzen A."/>
            <person name="Chen C."/>
            <person name="Yanf M."/>
            <person name="Daum C."/>
            <person name="Ng V."/>
            <person name="Clum A."/>
            <person name="Ohm R."/>
            <person name="Martin F."/>
            <person name="Silar P."/>
            <person name="Natvig D."/>
            <person name="Lalanne C."/>
            <person name="Gautier V."/>
            <person name="Ament-Velasquez S.L."/>
            <person name="Kruys A."/>
            <person name="Hutchinson M.I."/>
            <person name="Powell A.J."/>
            <person name="Barry K."/>
            <person name="Miller A.N."/>
            <person name="Grigoriev I.V."/>
            <person name="Debuchy R."/>
            <person name="Gladieux P."/>
            <person name="Thoren M.H."/>
            <person name="Johannesson H."/>
        </authorList>
    </citation>
    <scope>NUCLEOTIDE SEQUENCE</scope>
    <source>
        <strain evidence="2">CBS 532.94</strain>
    </source>
</reference>
<keyword evidence="1" id="KW-1133">Transmembrane helix</keyword>
<proteinExistence type="predicted"/>
<reference evidence="2" key="1">
    <citation type="journal article" date="2023" name="Mol. Phylogenet. Evol.">
        <title>Genome-scale phylogeny and comparative genomics of the fungal order Sordariales.</title>
        <authorList>
            <person name="Hensen N."/>
            <person name="Bonometti L."/>
            <person name="Westerberg I."/>
            <person name="Brannstrom I.O."/>
            <person name="Guillou S."/>
            <person name="Cros-Aarteil S."/>
            <person name="Calhoun S."/>
            <person name="Haridas S."/>
            <person name="Kuo A."/>
            <person name="Mondo S."/>
            <person name="Pangilinan J."/>
            <person name="Riley R."/>
            <person name="LaButti K."/>
            <person name="Andreopoulos B."/>
            <person name="Lipzen A."/>
            <person name="Chen C."/>
            <person name="Yan M."/>
            <person name="Daum C."/>
            <person name="Ng V."/>
            <person name="Clum A."/>
            <person name="Steindorff A."/>
            <person name="Ohm R.A."/>
            <person name="Martin F."/>
            <person name="Silar P."/>
            <person name="Natvig D.O."/>
            <person name="Lalanne C."/>
            <person name="Gautier V."/>
            <person name="Ament-Velasquez S.L."/>
            <person name="Kruys A."/>
            <person name="Hutchinson M.I."/>
            <person name="Powell A.J."/>
            <person name="Barry K."/>
            <person name="Miller A.N."/>
            <person name="Grigoriev I.V."/>
            <person name="Debuchy R."/>
            <person name="Gladieux P."/>
            <person name="Hiltunen Thoren M."/>
            <person name="Johannesson H."/>
        </authorList>
    </citation>
    <scope>NUCLEOTIDE SEQUENCE</scope>
    <source>
        <strain evidence="2">CBS 532.94</strain>
    </source>
</reference>
<gene>
    <name evidence="2" type="ORF">C8A03DRAFT_38060</name>
</gene>
<name>A0AAN7C2I7_9PEZI</name>
<evidence type="ECO:0000313" key="3">
    <source>
        <dbReference type="Proteomes" id="UP001303760"/>
    </source>
</evidence>
<comment type="caution">
    <text evidence="2">The sequence shown here is derived from an EMBL/GenBank/DDBJ whole genome shotgun (WGS) entry which is preliminary data.</text>
</comment>
<feature type="transmembrane region" description="Helical" evidence="1">
    <location>
        <begin position="293"/>
        <end position="314"/>
    </location>
</feature>
<dbReference type="Proteomes" id="UP001303760">
    <property type="component" value="Unassembled WGS sequence"/>
</dbReference>
<keyword evidence="1" id="KW-0812">Transmembrane</keyword>
<sequence length="336" mass="38637">MDDSLQKYPISKSLRTWLLQELWKECGAPGTAGSRDMSSYFDYYSARCQRFSHEGGIHICVDSHGGIIDIARQIVTDATKDEVCSALARQTGNGGNRPNWTIDTTVELCGGLLVMAELGLQNTEGDPLSWHRDQTLRQAVARHFQPEKQLQPDNPRLGKLFTARNLIYIGGMKIAWTSNIVDHLRLSEDTQTVFVFYHAEFLRYQNCFPTPLFPDSFIDETLLTLALLFPQNDRKSRSWLSGQISEYSLDRGIERRFEKFSFWHDRLVILHQAFDEADPRGLRQWWNDRRNSVQWYTFWVAILVFIITVFFGLVQSIEGALQVYLSWQALKQGGGS</sequence>
<dbReference type="AlphaFoldDB" id="A0AAN7C2I7"/>
<dbReference type="EMBL" id="MU860406">
    <property type="protein sequence ID" value="KAK4234178.1"/>
    <property type="molecule type" value="Genomic_DNA"/>
</dbReference>
<protein>
    <submittedName>
        <fullName evidence="2">Uncharacterized protein</fullName>
    </submittedName>
</protein>
<organism evidence="2 3">
    <name type="scientific">Achaetomium macrosporum</name>
    <dbReference type="NCBI Taxonomy" id="79813"/>
    <lineage>
        <taxon>Eukaryota</taxon>
        <taxon>Fungi</taxon>
        <taxon>Dikarya</taxon>
        <taxon>Ascomycota</taxon>
        <taxon>Pezizomycotina</taxon>
        <taxon>Sordariomycetes</taxon>
        <taxon>Sordariomycetidae</taxon>
        <taxon>Sordariales</taxon>
        <taxon>Chaetomiaceae</taxon>
        <taxon>Achaetomium</taxon>
    </lineage>
</organism>
<keyword evidence="1" id="KW-0472">Membrane</keyword>
<accession>A0AAN7C2I7</accession>
<evidence type="ECO:0000256" key="1">
    <source>
        <dbReference type="SAM" id="Phobius"/>
    </source>
</evidence>
<keyword evidence="3" id="KW-1185">Reference proteome</keyword>
<evidence type="ECO:0000313" key="2">
    <source>
        <dbReference type="EMBL" id="KAK4234178.1"/>
    </source>
</evidence>